<dbReference type="GO" id="GO:0016740">
    <property type="term" value="F:transferase activity"/>
    <property type="evidence" value="ECO:0007669"/>
    <property type="project" value="UniProtKB-KW"/>
</dbReference>
<dbReference type="Gene3D" id="3.90.550.10">
    <property type="entry name" value="Spore Coat Polysaccharide Biosynthesis Protein SpsA, Chain A"/>
    <property type="match status" value="1"/>
</dbReference>
<name>A0A1H8KS79_9FLAO</name>
<evidence type="ECO:0000313" key="2">
    <source>
        <dbReference type="EMBL" id="SEN95762.1"/>
    </source>
</evidence>
<dbReference type="Proteomes" id="UP000198657">
    <property type="component" value="Unassembled WGS sequence"/>
</dbReference>
<protein>
    <submittedName>
        <fullName evidence="2">Glycosyl transferase family 2</fullName>
    </submittedName>
</protein>
<gene>
    <name evidence="2" type="ORF">SAMN04487942_1312</name>
</gene>
<dbReference type="Pfam" id="PF00535">
    <property type="entry name" value="Glycos_transf_2"/>
    <property type="match status" value="1"/>
</dbReference>
<evidence type="ECO:0000313" key="3">
    <source>
        <dbReference type="Proteomes" id="UP000198657"/>
    </source>
</evidence>
<feature type="domain" description="Glycosyltransferase 2-like" evidence="1">
    <location>
        <begin position="35"/>
        <end position="135"/>
    </location>
</feature>
<accession>A0A1H8KS79</accession>
<proteinExistence type="predicted"/>
<dbReference type="InterPro" id="IPR029044">
    <property type="entry name" value="Nucleotide-diphossugar_trans"/>
</dbReference>
<sequence length="263" mass="31331">MIFKYFYIRICFYTYKLLRLNYKEFTLAESKSVPIIITSFNQFEYLRKLINFLLSRGFSRIVIIDNNSTYEPLLKYFDEIQNEVTIHRLNKNYGHLVFWKKYDLFVKYANGYYVVTDPDIVPLDSCLEDFLVKFQSILSANRKRTKVGFGLKIDDIPLTNPNRDKVVNWESKFWKKNAGEGFFDADIDTTFALYKPFYHRKNKKFKSALRTDYPYVAVHGGWYLDINNLSEEQSYYFESANNSSSWKIDQSGKIANSDYEKKY</sequence>
<dbReference type="OrthoDB" id="1666251at2"/>
<evidence type="ECO:0000259" key="1">
    <source>
        <dbReference type="Pfam" id="PF00535"/>
    </source>
</evidence>
<dbReference type="AlphaFoldDB" id="A0A1H8KS79"/>
<reference evidence="3" key="1">
    <citation type="submission" date="2016-10" db="EMBL/GenBank/DDBJ databases">
        <authorList>
            <person name="Varghese N."/>
            <person name="Submissions S."/>
        </authorList>
    </citation>
    <scope>NUCLEOTIDE SEQUENCE [LARGE SCALE GENOMIC DNA]</scope>
    <source>
        <strain evidence="3">CGMCC 1.8704</strain>
    </source>
</reference>
<dbReference type="SUPFAM" id="SSF53448">
    <property type="entry name" value="Nucleotide-diphospho-sugar transferases"/>
    <property type="match status" value="1"/>
</dbReference>
<dbReference type="STRING" id="604089.SAMN04487942_1312"/>
<dbReference type="EMBL" id="FODN01000002">
    <property type="protein sequence ID" value="SEN95762.1"/>
    <property type="molecule type" value="Genomic_DNA"/>
</dbReference>
<dbReference type="InterPro" id="IPR001173">
    <property type="entry name" value="Glyco_trans_2-like"/>
</dbReference>
<keyword evidence="3" id="KW-1185">Reference proteome</keyword>
<keyword evidence="2" id="KW-0808">Transferase</keyword>
<organism evidence="2 3">
    <name type="scientific">Flavobacterium sinopsychrotolerans</name>
    <dbReference type="NCBI Taxonomy" id="604089"/>
    <lineage>
        <taxon>Bacteria</taxon>
        <taxon>Pseudomonadati</taxon>
        <taxon>Bacteroidota</taxon>
        <taxon>Flavobacteriia</taxon>
        <taxon>Flavobacteriales</taxon>
        <taxon>Flavobacteriaceae</taxon>
        <taxon>Flavobacterium</taxon>
    </lineage>
</organism>